<evidence type="ECO:0000313" key="1">
    <source>
        <dbReference type="EMBL" id="MFC3810203.1"/>
    </source>
</evidence>
<dbReference type="RefSeq" id="WP_379836128.1">
    <property type="nucleotide sequence ID" value="NZ_JBHRYQ010000001.1"/>
</dbReference>
<dbReference type="InterPro" id="IPR011990">
    <property type="entry name" value="TPR-like_helical_dom_sf"/>
</dbReference>
<sequence length="121" mass="14330">MHNNYKCRNYQFSMQAERIKFLIEEIAQNPEDPFNHYALGLEYQKTKPQEAKELFEKVLHAFPDYLPVYYTAANHFFSLNENEKADQTFKKGIALAIKQNNQKAERELKGSYTLFLDEIDD</sequence>
<accession>A0ABV7YVG0</accession>
<dbReference type="Gene3D" id="1.25.40.10">
    <property type="entry name" value="Tetratricopeptide repeat domain"/>
    <property type="match status" value="1"/>
</dbReference>
<dbReference type="Proteomes" id="UP001595616">
    <property type="component" value="Unassembled WGS sequence"/>
</dbReference>
<dbReference type="EMBL" id="JBHRYQ010000001">
    <property type="protein sequence ID" value="MFC3810203.1"/>
    <property type="molecule type" value="Genomic_DNA"/>
</dbReference>
<organism evidence="1 2">
    <name type="scientific">Lacihabitans lacunae</name>
    <dbReference type="NCBI Taxonomy" id="1028214"/>
    <lineage>
        <taxon>Bacteria</taxon>
        <taxon>Pseudomonadati</taxon>
        <taxon>Bacteroidota</taxon>
        <taxon>Cytophagia</taxon>
        <taxon>Cytophagales</taxon>
        <taxon>Leadbetterellaceae</taxon>
        <taxon>Lacihabitans</taxon>
    </lineage>
</organism>
<name>A0ABV7YVG0_9BACT</name>
<dbReference type="SUPFAM" id="SSF48452">
    <property type="entry name" value="TPR-like"/>
    <property type="match status" value="1"/>
</dbReference>
<gene>
    <name evidence="1" type="ORF">ACFOOI_06025</name>
</gene>
<dbReference type="Pfam" id="PF14559">
    <property type="entry name" value="TPR_19"/>
    <property type="match status" value="1"/>
</dbReference>
<evidence type="ECO:0000313" key="2">
    <source>
        <dbReference type="Proteomes" id="UP001595616"/>
    </source>
</evidence>
<reference evidence="2" key="1">
    <citation type="journal article" date="2019" name="Int. J. Syst. Evol. Microbiol.">
        <title>The Global Catalogue of Microorganisms (GCM) 10K type strain sequencing project: providing services to taxonomists for standard genome sequencing and annotation.</title>
        <authorList>
            <consortium name="The Broad Institute Genomics Platform"/>
            <consortium name="The Broad Institute Genome Sequencing Center for Infectious Disease"/>
            <person name="Wu L."/>
            <person name="Ma J."/>
        </authorList>
    </citation>
    <scope>NUCLEOTIDE SEQUENCE [LARGE SCALE GENOMIC DNA]</scope>
    <source>
        <strain evidence="2">CECT 7956</strain>
    </source>
</reference>
<keyword evidence="2" id="KW-1185">Reference proteome</keyword>
<protein>
    <submittedName>
        <fullName evidence="1">Tetratricopeptide repeat protein</fullName>
    </submittedName>
</protein>
<comment type="caution">
    <text evidence="1">The sequence shown here is derived from an EMBL/GenBank/DDBJ whole genome shotgun (WGS) entry which is preliminary data.</text>
</comment>
<proteinExistence type="predicted"/>